<dbReference type="GO" id="GO:0005763">
    <property type="term" value="C:mitochondrial small ribosomal subunit"/>
    <property type="evidence" value="ECO:0007669"/>
    <property type="project" value="TreeGrafter"/>
</dbReference>
<dbReference type="Pfam" id="PF11709">
    <property type="entry name" value="Mit_ribos_Mrp51"/>
    <property type="match status" value="1"/>
</dbReference>
<accession>A0A9Q8P6K6</accession>
<feature type="region of interest" description="Disordered" evidence="1">
    <location>
        <begin position="309"/>
        <end position="328"/>
    </location>
</feature>
<feature type="compositionally biased region" description="Basic and acidic residues" evidence="1">
    <location>
        <begin position="516"/>
        <end position="528"/>
    </location>
</feature>
<dbReference type="GeneID" id="71988546"/>
<dbReference type="KEGG" id="ffu:CLAFUR5_08668"/>
<protein>
    <submittedName>
        <fullName evidence="2">Uncharacterized protein</fullName>
    </submittedName>
</protein>
<dbReference type="GO" id="GO:0003735">
    <property type="term" value="F:structural constituent of ribosome"/>
    <property type="evidence" value="ECO:0007669"/>
    <property type="project" value="TreeGrafter"/>
</dbReference>
<dbReference type="GO" id="GO:0070124">
    <property type="term" value="P:mitochondrial translational initiation"/>
    <property type="evidence" value="ECO:0007669"/>
    <property type="project" value="TreeGrafter"/>
</dbReference>
<evidence type="ECO:0000313" key="3">
    <source>
        <dbReference type="Proteomes" id="UP000756132"/>
    </source>
</evidence>
<reference evidence="2" key="2">
    <citation type="journal article" date="2022" name="Microb. Genom.">
        <title>A chromosome-scale genome assembly of the tomato pathogen Cladosporium fulvum reveals a compartmentalized genome architecture and the presence of a dispensable chromosome.</title>
        <authorList>
            <person name="Zaccaron A.Z."/>
            <person name="Chen L.H."/>
            <person name="Samaras A."/>
            <person name="Stergiopoulos I."/>
        </authorList>
    </citation>
    <scope>NUCLEOTIDE SEQUENCE</scope>
    <source>
        <strain evidence="2">Race5_Kim</strain>
    </source>
</reference>
<evidence type="ECO:0000256" key="1">
    <source>
        <dbReference type="SAM" id="MobiDB-lite"/>
    </source>
</evidence>
<dbReference type="OMA" id="ELHMPMS"/>
<name>A0A9Q8P6K6_PASFU</name>
<evidence type="ECO:0000313" key="2">
    <source>
        <dbReference type="EMBL" id="UJO15133.1"/>
    </source>
</evidence>
<reference evidence="2" key="1">
    <citation type="submission" date="2021-12" db="EMBL/GenBank/DDBJ databases">
        <authorList>
            <person name="Zaccaron A."/>
            <person name="Stergiopoulos I."/>
        </authorList>
    </citation>
    <scope>NUCLEOTIDE SEQUENCE</scope>
    <source>
        <strain evidence="2">Race5_Kim</strain>
    </source>
</reference>
<keyword evidence="3" id="KW-1185">Reference proteome</keyword>
<dbReference type="EMBL" id="CP090165">
    <property type="protein sequence ID" value="UJO15133.1"/>
    <property type="molecule type" value="Genomic_DNA"/>
</dbReference>
<dbReference type="PANTHER" id="PTHR28058:SF1">
    <property type="entry name" value="SMALL RIBOSOMAL SUBUNIT PROTEIN BS1M"/>
    <property type="match status" value="1"/>
</dbReference>
<dbReference type="RefSeq" id="XP_047759499.1">
    <property type="nucleotide sequence ID" value="XM_047907816.1"/>
</dbReference>
<dbReference type="OrthoDB" id="3913595at2759"/>
<feature type="region of interest" description="Disordered" evidence="1">
    <location>
        <begin position="156"/>
        <end position="179"/>
    </location>
</feature>
<dbReference type="Proteomes" id="UP000756132">
    <property type="component" value="Chromosome 3"/>
</dbReference>
<dbReference type="AlphaFoldDB" id="A0A9Q8P6K6"/>
<feature type="region of interest" description="Disordered" evidence="1">
    <location>
        <begin position="493"/>
        <end position="536"/>
    </location>
</feature>
<feature type="compositionally biased region" description="Polar residues" evidence="1">
    <location>
        <begin position="156"/>
        <end position="176"/>
    </location>
</feature>
<proteinExistence type="predicted"/>
<gene>
    <name evidence="2" type="ORF">CLAFUR5_08668</name>
</gene>
<organism evidence="2 3">
    <name type="scientific">Passalora fulva</name>
    <name type="common">Tomato leaf mold</name>
    <name type="synonym">Cladosporium fulvum</name>
    <dbReference type="NCBI Taxonomy" id="5499"/>
    <lineage>
        <taxon>Eukaryota</taxon>
        <taxon>Fungi</taxon>
        <taxon>Dikarya</taxon>
        <taxon>Ascomycota</taxon>
        <taxon>Pezizomycotina</taxon>
        <taxon>Dothideomycetes</taxon>
        <taxon>Dothideomycetidae</taxon>
        <taxon>Mycosphaerellales</taxon>
        <taxon>Mycosphaerellaceae</taxon>
        <taxon>Fulvia</taxon>
    </lineage>
</organism>
<dbReference type="InterPro" id="IPR016712">
    <property type="entry name" value="Rbsml_bS1m-like"/>
</dbReference>
<sequence length="536" mass="59307">MSKSLNSPTARLLQSSRLFSLPRPLPQPALETVTSTGIYRASETATLPYPTQQAITTPASSQFRGDFGLKRPLPSKAIKGRPHLRIRAQDNSAHITDFESALNHTQTQAKWQQMGAPLLIKGKRDTFTNNNKSITSVYDATVDNTDREAVRLAMFQSSDASSQSRRNGVPSSQPQATKRWKYGGPWITGMQEGQFATWLSRSGLQERKKEFRTFLIQRMLERRVRNEERVLREQGERRALSAAQKETFRAEIESNYDTELKRLRDEHEIQFLGSEMTAAICDFLDLPGIRGQVGAGDIAATSALQDELTSGLGASDSGPPSTHPGAGLGHVRSNAVMENHPFWGPQAYASPVLARVVTPRNNYQGSRYQAMIGVGGVVTNDPVGNSGRQDRRHVAPTEYNEENIPEQYLDTDRMTTVIDTDLPGGNKTWVHPQTAHIDERGRIRLDVGRGDQEAIAVKRNKVEPIHEARSASSRGPAPYAPQASIANFGTALPDMRRAGPARSLTTGFDEQVPQRPRRESETAAKIRELLGNAPKR</sequence>
<dbReference type="PANTHER" id="PTHR28058">
    <property type="entry name" value="37S RIBOSOMAL PROTEIN MRP51, MITOCHONDRIAL"/>
    <property type="match status" value="1"/>
</dbReference>